<evidence type="ECO:0000256" key="1">
    <source>
        <dbReference type="SAM" id="MobiDB-lite"/>
    </source>
</evidence>
<dbReference type="AlphaFoldDB" id="A0A6P8ZTF8"/>
<evidence type="ECO:0000313" key="3">
    <source>
        <dbReference type="Proteomes" id="UP000515158"/>
    </source>
</evidence>
<keyword evidence="3" id="KW-1185">Reference proteome</keyword>
<dbReference type="InParanoid" id="A0A6P8ZTF8"/>
<dbReference type="Proteomes" id="UP000515158">
    <property type="component" value="Unplaced"/>
</dbReference>
<organism evidence="4">
    <name type="scientific">Thrips palmi</name>
    <name type="common">Melon thrips</name>
    <dbReference type="NCBI Taxonomy" id="161013"/>
    <lineage>
        <taxon>Eukaryota</taxon>
        <taxon>Metazoa</taxon>
        <taxon>Ecdysozoa</taxon>
        <taxon>Arthropoda</taxon>
        <taxon>Hexapoda</taxon>
        <taxon>Insecta</taxon>
        <taxon>Pterygota</taxon>
        <taxon>Neoptera</taxon>
        <taxon>Paraneoptera</taxon>
        <taxon>Thysanoptera</taxon>
        <taxon>Terebrantia</taxon>
        <taxon>Thripoidea</taxon>
        <taxon>Thripidae</taxon>
        <taxon>Thrips</taxon>
    </lineage>
</organism>
<keyword evidence="2" id="KW-1133">Transmembrane helix</keyword>
<dbReference type="KEGG" id="tpal:117649584"/>
<feature type="transmembrane region" description="Helical" evidence="2">
    <location>
        <begin position="20"/>
        <end position="44"/>
    </location>
</feature>
<dbReference type="GeneID" id="117649584"/>
<keyword evidence="2" id="KW-0472">Membrane</keyword>
<protein>
    <submittedName>
        <fullName evidence="4">APC membrane recruitment protein 1</fullName>
    </submittedName>
</protein>
<feature type="compositionally biased region" description="Acidic residues" evidence="1">
    <location>
        <begin position="62"/>
        <end position="80"/>
    </location>
</feature>
<evidence type="ECO:0000313" key="4">
    <source>
        <dbReference type="RefSeq" id="XP_034248365.1"/>
    </source>
</evidence>
<reference evidence="4" key="1">
    <citation type="submission" date="2025-08" db="UniProtKB">
        <authorList>
            <consortium name="RefSeq"/>
        </authorList>
    </citation>
    <scope>IDENTIFICATION</scope>
    <source>
        <tissue evidence="4">Total insect</tissue>
    </source>
</reference>
<keyword evidence="2" id="KW-0812">Transmembrane</keyword>
<name>A0A6P8ZTF8_THRPL</name>
<dbReference type="RefSeq" id="XP_034248365.1">
    <property type="nucleotide sequence ID" value="XM_034392474.1"/>
</dbReference>
<gene>
    <name evidence="4" type="primary">LOC117649584</name>
</gene>
<evidence type="ECO:0000256" key="2">
    <source>
        <dbReference type="SAM" id="Phobius"/>
    </source>
</evidence>
<feature type="region of interest" description="Disordered" evidence="1">
    <location>
        <begin position="46"/>
        <end position="98"/>
    </location>
</feature>
<accession>A0A6P8ZTF8</accession>
<sequence>MRYQQVTVDVCKMLVTATAYLALAFAAWVLLRLVSACISLPAYLRKQEEEEEAEERRQLLEREEEGPEEDDDTEDEEEVAEGAKGAEEQEVGDDCAAAESSNWRLRCNVVLPVMHEG</sequence>
<proteinExistence type="predicted"/>